<sequence length="340" mass="37824">MNAKNSMQDIANLLGISKNAVSLALNHKPGVSEELRSRVFEAAQQLKYRTESKARKKQNHLLVLFPESVQNDKNFYYEVFWSIEKRAKENGYTAIISGVTKDMERLLILPDLYHEFAFSGILLIGVFTPAYVSKLRELETPLVTVDHCYDGLQLDSVVTANAEGACSIVSHLIQKGHRQIGFIGAGSMSKSFRERWFGFTNAMSDAGLAIDRSFCLIGPNKAASPDDELASFLEAMSGQSPWPTAWFCANDRLAISLIQHLTARGFHVPDAMSVVGFDDIEAAQMVRPRLTTIHVQREQLAFEAVDLLLRRIEKGGVPSKISIYGELIERESCVKVEVGV</sequence>
<proteinExistence type="predicted"/>
<dbReference type="CDD" id="cd19974">
    <property type="entry name" value="PBP1_LacI-like"/>
    <property type="match status" value="1"/>
</dbReference>
<dbReference type="GO" id="GO:0003677">
    <property type="term" value="F:DNA binding"/>
    <property type="evidence" value="ECO:0007669"/>
    <property type="project" value="UniProtKB-KW"/>
</dbReference>
<dbReference type="Gene3D" id="1.10.260.40">
    <property type="entry name" value="lambda repressor-like DNA-binding domains"/>
    <property type="match status" value="1"/>
</dbReference>
<reference evidence="6 7" key="1">
    <citation type="submission" date="2023-10" db="EMBL/GenBank/DDBJ databases">
        <title>Paenibacillus strain PFR10 Genome sequencing and assembly.</title>
        <authorList>
            <person name="Kim I."/>
        </authorList>
    </citation>
    <scope>NUCLEOTIDE SEQUENCE [LARGE SCALE GENOMIC DNA]</scope>
    <source>
        <strain evidence="6 7">PFR10</strain>
    </source>
</reference>
<evidence type="ECO:0000259" key="5">
    <source>
        <dbReference type="PROSITE" id="PS50932"/>
    </source>
</evidence>
<keyword evidence="3 6" id="KW-0238">DNA-binding</keyword>
<dbReference type="EMBL" id="JAWCUD010000005">
    <property type="protein sequence ID" value="MDU0202696.1"/>
    <property type="molecule type" value="Genomic_DNA"/>
</dbReference>
<dbReference type="PANTHER" id="PTHR30146">
    <property type="entry name" value="LACI-RELATED TRANSCRIPTIONAL REPRESSOR"/>
    <property type="match status" value="1"/>
</dbReference>
<dbReference type="Gene3D" id="3.40.50.2300">
    <property type="match status" value="2"/>
</dbReference>
<keyword evidence="1" id="KW-0678">Repressor</keyword>
<dbReference type="PANTHER" id="PTHR30146:SF148">
    <property type="entry name" value="HTH-TYPE TRANSCRIPTIONAL REPRESSOR PURR-RELATED"/>
    <property type="match status" value="1"/>
</dbReference>
<dbReference type="CDD" id="cd01392">
    <property type="entry name" value="HTH_LacI"/>
    <property type="match status" value="1"/>
</dbReference>
<accession>A0ABU3RF37</accession>
<dbReference type="Pfam" id="PF00356">
    <property type="entry name" value="LacI"/>
    <property type="match status" value="1"/>
</dbReference>
<dbReference type="InterPro" id="IPR000843">
    <property type="entry name" value="HTH_LacI"/>
</dbReference>
<dbReference type="RefSeq" id="WP_315952906.1">
    <property type="nucleotide sequence ID" value="NZ_JAWCUD010000005.1"/>
</dbReference>
<dbReference type="Pfam" id="PF13377">
    <property type="entry name" value="Peripla_BP_3"/>
    <property type="match status" value="1"/>
</dbReference>
<protein>
    <submittedName>
        <fullName evidence="6">LacI family DNA-binding transcriptional regulator</fullName>
    </submittedName>
</protein>
<keyword evidence="7" id="KW-1185">Reference proteome</keyword>
<keyword evidence="2" id="KW-0805">Transcription regulation</keyword>
<dbReference type="InterPro" id="IPR010982">
    <property type="entry name" value="Lambda_DNA-bd_dom_sf"/>
</dbReference>
<name>A0ABU3RF37_9BACL</name>
<dbReference type="SUPFAM" id="SSF47413">
    <property type="entry name" value="lambda repressor-like DNA-binding domains"/>
    <property type="match status" value="1"/>
</dbReference>
<evidence type="ECO:0000256" key="1">
    <source>
        <dbReference type="ARBA" id="ARBA00022491"/>
    </source>
</evidence>
<comment type="caution">
    <text evidence="6">The sequence shown here is derived from an EMBL/GenBank/DDBJ whole genome shotgun (WGS) entry which is preliminary data.</text>
</comment>
<evidence type="ECO:0000256" key="2">
    <source>
        <dbReference type="ARBA" id="ARBA00023015"/>
    </source>
</evidence>
<dbReference type="InterPro" id="IPR028082">
    <property type="entry name" value="Peripla_BP_I"/>
</dbReference>
<keyword evidence="4" id="KW-0804">Transcription</keyword>
<evidence type="ECO:0000256" key="4">
    <source>
        <dbReference type="ARBA" id="ARBA00023163"/>
    </source>
</evidence>
<evidence type="ECO:0000313" key="7">
    <source>
        <dbReference type="Proteomes" id="UP001260980"/>
    </source>
</evidence>
<gene>
    <name evidence="6" type="ORF">RQP52_16545</name>
</gene>
<evidence type="ECO:0000313" key="6">
    <source>
        <dbReference type="EMBL" id="MDU0202696.1"/>
    </source>
</evidence>
<evidence type="ECO:0000256" key="3">
    <source>
        <dbReference type="ARBA" id="ARBA00023125"/>
    </source>
</evidence>
<dbReference type="Proteomes" id="UP001260980">
    <property type="component" value="Unassembled WGS sequence"/>
</dbReference>
<dbReference type="InterPro" id="IPR046335">
    <property type="entry name" value="LacI/GalR-like_sensor"/>
</dbReference>
<feature type="domain" description="HTH lacI-type" evidence="5">
    <location>
        <begin position="6"/>
        <end position="59"/>
    </location>
</feature>
<dbReference type="SMART" id="SM00354">
    <property type="entry name" value="HTH_LACI"/>
    <property type="match status" value="1"/>
</dbReference>
<organism evidence="6 7">
    <name type="scientific">Paenibacillus violae</name>
    <dbReference type="NCBI Taxonomy" id="3077234"/>
    <lineage>
        <taxon>Bacteria</taxon>
        <taxon>Bacillati</taxon>
        <taxon>Bacillota</taxon>
        <taxon>Bacilli</taxon>
        <taxon>Bacillales</taxon>
        <taxon>Paenibacillaceae</taxon>
        <taxon>Paenibacillus</taxon>
    </lineage>
</organism>
<dbReference type="SUPFAM" id="SSF53822">
    <property type="entry name" value="Periplasmic binding protein-like I"/>
    <property type="match status" value="1"/>
</dbReference>
<dbReference type="PROSITE" id="PS50932">
    <property type="entry name" value="HTH_LACI_2"/>
    <property type="match status" value="1"/>
</dbReference>